<feature type="compositionally biased region" description="Polar residues" evidence="1">
    <location>
        <begin position="473"/>
        <end position="490"/>
    </location>
</feature>
<dbReference type="EMBL" id="MU157853">
    <property type="protein sequence ID" value="KAF9528354.1"/>
    <property type="molecule type" value="Genomic_DNA"/>
</dbReference>
<name>A0A9P6EGK6_9AGAR</name>
<keyword evidence="4" id="KW-1185">Reference proteome</keyword>
<evidence type="ECO:0000256" key="2">
    <source>
        <dbReference type="SAM" id="Phobius"/>
    </source>
</evidence>
<feature type="compositionally biased region" description="Low complexity" evidence="1">
    <location>
        <begin position="310"/>
        <end position="325"/>
    </location>
</feature>
<keyword evidence="2" id="KW-1133">Transmembrane helix</keyword>
<feature type="compositionally biased region" description="Basic and acidic residues" evidence="1">
    <location>
        <begin position="573"/>
        <end position="582"/>
    </location>
</feature>
<feature type="compositionally biased region" description="Low complexity" evidence="1">
    <location>
        <begin position="99"/>
        <end position="110"/>
    </location>
</feature>
<gene>
    <name evidence="3" type="ORF">CPB83DRAFT_894392</name>
</gene>
<feature type="region of interest" description="Disordered" evidence="1">
    <location>
        <begin position="95"/>
        <end position="122"/>
    </location>
</feature>
<protein>
    <submittedName>
        <fullName evidence="3">Uncharacterized protein</fullName>
    </submittedName>
</protein>
<sequence>MALPQPTETGADLTFSTTTNGLSLPARSVHIVDVKYPISPRDDDELEIVDTFDGQPSHQDPLRPGSGFDSGGSRSLSLIGEAFIAMQTATSVSMTAHQTSLTPPSSTTDPETPPTVFASSTSAPVPPIPVRTLLLIVGGFLIFGPLLLLCMSPCITRRLGELIRKSKREFEKKWMHSRKRDLVRSFYARDRNGDGYGGENRGAYANRDWAGGRHERHVPVRKGSGYADSTVSVPSVCVTEPDDEKRGDCYSMDFKDPSLRRAPYAAHEPGHGHVGANLIPHPYLTSYQQQQYAQDLNRLPSTSGSEHSAHSCTSTHSSAHSGSGSQRCRPAHRSRISKALPPLPFRIDLDSSFDVNIGAGIDAHLIRTPTLDTVQAHTSISRAQTHHTYTPGSMSMSAPMRPPRPPTVDTPNLSDSVYLACVDIELPYIDSRYGDIAANRQGGPGESVDLGIGGNFAGVGTCLSSIQKNQPVQPAQQILSQPTSLSNSHQISKPSSISKPRIDSVPRSILKHRPDTKKLTERIDLDDRVQERERGKEDIQEQEQDIASILPQIYDSKNYKKFKGTSADYVRLGSDEDYHPSEGIEEEEDGERRNSSESRHMRTLSAPSLGHGHARSGSLADIGGRGASNDFNTIKSKLREFKKSAAFGQIPATGVSKTPRFSISLPKTQRSFLRMSRANAASVFQDISNSTSNAASSSTDTPLAPEAEVSSVATVPQDQAVKGEREDPPVRRSKIVRESLADVRESLVKKVIDRKHRRSRSASGWAYPRKSQLKTVGFDLENLNEERKKKKVGFAEDGKEALGVVDE</sequence>
<feature type="transmembrane region" description="Helical" evidence="2">
    <location>
        <begin position="133"/>
        <end position="155"/>
    </location>
</feature>
<dbReference type="Proteomes" id="UP000807306">
    <property type="component" value="Unassembled WGS sequence"/>
</dbReference>
<keyword evidence="2" id="KW-0812">Transmembrane</keyword>
<organism evidence="3 4">
    <name type="scientific">Crepidotus variabilis</name>
    <dbReference type="NCBI Taxonomy" id="179855"/>
    <lineage>
        <taxon>Eukaryota</taxon>
        <taxon>Fungi</taxon>
        <taxon>Dikarya</taxon>
        <taxon>Basidiomycota</taxon>
        <taxon>Agaricomycotina</taxon>
        <taxon>Agaricomycetes</taxon>
        <taxon>Agaricomycetidae</taxon>
        <taxon>Agaricales</taxon>
        <taxon>Agaricineae</taxon>
        <taxon>Crepidotaceae</taxon>
        <taxon>Crepidotus</taxon>
    </lineage>
</organism>
<comment type="caution">
    <text evidence="3">The sequence shown here is derived from an EMBL/GenBank/DDBJ whole genome shotgun (WGS) entry which is preliminary data.</text>
</comment>
<evidence type="ECO:0000256" key="1">
    <source>
        <dbReference type="SAM" id="MobiDB-lite"/>
    </source>
</evidence>
<feature type="region of interest" description="Disordered" evidence="1">
    <location>
        <begin position="298"/>
        <end position="333"/>
    </location>
</feature>
<evidence type="ECO:0000313" key="4">
    <source>
        <dbReference type="Proteomes" id="UP000807306"/>
    </source>
</evidence>
<feature type="region of interest" description="Disordered" evidence="1">
    <location>
        <begin position="572"/>
        <end position="628"/>
    </location>
</feature>
<feature type="compositionally biased region" description="Basic and acidic residues" evidence="1">
    <location>
        <begin position="590"/>
        <end position="600"/>
    </location>
</feature>
<feature type="region of interest" description="Disordered" evidence="1">
    <location>
        <begin position="387"/>
        <end position="408"/>
    </location>
</feature>
<accession>A0A9P6EGK6</accession>
<feature type="region of interest" description="Disordered" evidence="1">
    <location>
        <begin position="52"/>
        <end position="72"/>
    </location>
</feature>
<evidence type="ECO:0000313" key="3">
    <source>
        <dbReference type="EMBL" id="KAF9528354.1"/>
    </source>
</evidence>
<dbReference type="AlphaFoldDB" id="A0A9P6EGK6"/>
<proteinExistence type="predicted"/>
<feature type="region of interest" description="Disordered" evidence="1">
    <location>
        <begin position="690"/>
        <end position="734"/>
    </location>
</feature>
<feature type="compositionally biased region" description="Basic and acidic residues" evidence="1">
    <location>
        <begin position="721"/>
        <end position="734"/>
    </location>
</feature>
<reference evidence="3" key="1">
    <citation type="submission" date="2020-11" db="EMBL/GenBank/DDBJ databases">
        <authorList>
            <consortium name="DOE Joint Genome Institute"/>
            <person name="Ahrendt S."/>
            <person name="Riley R."/>
            <person name="Andreopoulos W."/>
            <person name="Labutti K."/>
            <person name="Pangilinan J."/>
            <person name="Ruiz-Duenas F.J."/>
            <person name="Barrasa J.M."/>
            <person name="Sanchez-Garcia M."/>
            <person name="Camarero S."/>
            <person name="Miyauchi S."/>
            <person name="Serrano A."/>
            <person name="Linde D."/>
            <person name="Babiker R."/>
            <person name="Drula E."/>
            <person name="Ayuso-Fernandez I."/>
            <person name="Pacheco R."/>
            <person name="Padilla G."/>
            <person name="Ferreira P."/>
            <person name="Barriuso J."/>
            <person name="Kellner H."/>
            <person name="Castanera R."/>
            <person name="Alfaro M."/>
            <person name="Ramirez L."/>
            <person name="Pisabarro A.G."/>
            <person name="Kuo A."/>
            <person name="Tritt A."/>
            <person name="Lipzen A."/>
            <person name="He G."/>
            <person name="Yan M."/>
            <person name="Ng V."/>
            <person name="Cullen D."/>
            <person name="Martin F."/>
            <person name="Rosso M.-N."/>
            <person name="Henrissat B."/>
            <person name="Hibbett D."/>
            <person name="Martinez A.T."/>
            <person name="Grigoriev I.V."/>
        </authorList>
    </citation>
    <scope>NUCLEOTIDE SEQUENCE</scope>
    <source>
        <strain evidence="3">CBS 506.95</strain>
    </source>
</reference>
<feature type="compositionally biased region" description="Low complexity" evidence="1">
    <location>
        <begin position="690"/>
        <end position="699"/>
    </location>
</feature>
<feature type="region of interest" description="Disordered" evidence="1">
    <location>
        <begin position="473"/>
        <end position="516"/>
    </location>
</feature>
<keyword evidence="2" id="KW-0472">Membrane</keyword>